<sequence>MRDKNLMVGVIFCFAISILFLLVIIWEIKKSIDHDERVQQMSKKTNAVEVSDNRDFSIYETMVGDDAREMILIPEGIFTRGSDSGGYDEKPAQEIYLDAFYIDKYEVSVKGYNKYRKATNYVKPSVPFFPGDHKVMEVPSHAVVGVSWHDAVNYCTWAGKRLPTEAEWEKAARGTHGLNFPWGNKVLSKRANFAGTGDGFTYMGPVGNYPMGRSVYGVYDMAGNVSEWVSDFYDQFYYKSAPIMNPTGPETGENHVFKGGSWDARSVDIRTSKRFAASPGRKDSIVGFRCGRSKLDKK</sequence>
<evidence type="ECO:0000256" key="1">
    <source>
        <dbReference type="SAM" id="Phobius"/>
    </source>
</evidence>
<reference evidence="3" key="1">
    <citation type="submission" date="2018-05" db="EMBL/GenBank/DDBJ databases">
        <authorList>
            <person name="Lanie J.A."/>
            <person name="Ng W.-L."/>
            <person name="Kazmierczak K.M."/>
            <person name="Andrzejewski T.M."/>
            <person name="Davidsen T.M."/>
            <person name="Wayne K.J."/>
            <person name="Tettelin H."/>
            <person name="Glass J.I."/>
            <person name="Rusch D."/>
            <person name="Podicherti R."/>
            <person name="Tsui H.-C.T."/>
            <person name="Winkler M.E."/>
        </authorList>
    </citation>
    <scope>NUCLEOTIDE SEQUENCE</scope>
</reference>
<keyword evidence="1" id="KW-0472">Membrane</keyword>
<keyword evidence="1" id="KW-0812">Transmembrane</keyword>
<organism evidence="3">
    <name type="scientific">marine metagenome</name>
    <dbReference type="NCBI Taxonomy" id="408172"/>
    <lineage>
        <taxon>unclassified sequences</taxon>
        <taxon>metagenomes</taxon>
        <taxon>ecological metagenomes</taxon>
    </lineage>
</organism>
<dbReference type="Pfam" id="PF03781">
    <property type="entry name" value="FGE-sulfatase"/>
    <property type="match status" value="1"/>
</dbReference>
<dbReference type="InterPro" id="IPR051043">
    <property type="entry name" value="Sulfatase_Mod_Factor_Kinase"/>
</dbReference>
<accession>A0A381TCB1</accession>
<dbReference type="InterPro" id="IPR042095">
    <property type="entry name" value="SUMF_sf"/>
</dbReference>
<dbReference type="InterPro" id="IPR005532">
    <property type="entry name" value="SUMF_dom"/>
</dbReference>
<keyword evidence="1" id="KW-1133">Transmembrane helix</keyword>
<dbReference type="EMBL" id="UINC01004307">
    <property type="protein sequence ID" value="SVA13354.1"/>
    <property type="molecule type" value="Genomic_DNA"/>
</dbReference>
<dbReference type="InterPro" id="IPR016187">
    <property type="entry name" value="CTDL_fold"/>
</dbReference>
<evidence type="ECO:0000259" key="2">
    <source>
        <dbReference type="Pfam" id="PF03781"/>
    </source>
</evidence>
<protein>
    <recommendedName>
        <fullName evidence="2">Sulfatase-modifying factor enzyme-like domain-containing protein</fullName>
    </recommendedName>
</protein>
<dbReference type="SUPFAM" id="SSF56436">
    <property type="entry name" value="C-type lectin-like"/>
    <property type="match status" value="1"/>
</dbReference>
<proteinExistence type="predicted"/>
<evidence type="ECO:0000313" key="3">
    <source>
        <dbReference type="EMBL" id="SVA13354.1"/>
    </source>
</evidence>
<dbReference type="AlphaFoldDB" id="A0A381TCB1"/>
<dbReference type="PANTHER" id="PTHR23150">
    <property type="entry name" value="SULFATASE MODIFYING FACTOR 1, 2"/>
    <property type="match status" value="1"/>
</dbReference>
<feature type="domain" description="Sulfatase-modifying factor enzyme-like" evidence="2">
    <location>
        <begin position="67"/>
        <end position="290"/>
    </location>
</feature>
<dbReference type="Gene3D" id="3.90.1580.10">
    <property type="entry name" value="paralog of FGE (formylglycine-generating enzyme)"/>
    <property type="match status" value="1"/>
</dbReference>
<feature type="transmembrane region" description="Helical" evidence="1">
    <location>
        <begin position="6"/>
        <end position="28"/>
    </location>
</feature>
<name>A0A381TCB1_9ZZZZ</name>
<dbReference type="PANTHER" id="PTHR23150:SF19">
    <property type="entry name" value="FORMYLGLYCINE-GENERATING ENZYME"/>
    <property type="match status" value="1"/>
</dbReference>
<dbReference type="GO" id="GO:0120147">
    <property type="term" value="F:formylglycine-generating oxidase activity"/>
    <property type="evidence" value="ECO:0007669"/>
    <property type="project" value="TreeGrafter"/>
</dbReference>
<gene>
    <name evidence="3" type="ORF">METZ01_LOCUS66208</name>
</gene>